<protein>
    <submittedName>
        <fullName evidence="1">Uncharacterized protein</fullName>
    </submittedName>
</protein>
<organism evidence="1 2">
    <name type="scientific">Dorcoceras hygrometricum</name>
    <dbReference type="NCBI Taxonomy" id="472368"/>
    <lineage>
        <taxon>Eukaryota</taxon>
        <taxon>Viridiplantae</taxon>
        <taxon>Streptophyta</taxon>
        <taxon>Embryophyta</taxon>
        <taxon>Tracheophyta</taxon>
        <taxon>Spermatophyta</taxon>
        <taxon>Magnoliopsida</taxon>
        <taxon>eudicotyledons</taxon>
        <taxon>Gunneridae</taxon>
        <taxon>Pentapetalae</taxon>
        <taxon>asterids</taxon>
        <taxon>lamiids</taxon>
        <taxon>Lamiales</taxon>
        <taxon>Gesneriaceae</taxon>
        <taxon>Didymocarpoideae</taxon>
        <taxon>Trichosporeae</taxon>
        <taxon>Loxocarpinae</taxon>
        <taxon>Dorcoceras</taxon>
    </lineage>
</organism>
<dbReference type="Proteomes" id="UP000250235">
    <property type="component" value="Unassembled WGS sequence"/>
</dbReference>
<proteinExistence type="predicted"/>
<keyword evidence="2" id="KW-1185">Reference proteome</keyword>
<accession>A0A2Z6ZY66</accession>
<evidence type="ECO:0000313" key="1">
    <source>
        <dbReference type="EMBL" id="KZT75753.1"/>
    </source>
</evidence>
<reference evidence="1 2" key="1">
    <citation type="journal article" date="2015" name="Proc. Natl. Acad. Sci. U.S.A.">
        <title>The resurrection genome of Boea hygrometrica: A blueprint for survival of dehydration.</title>
        <authorList>
            <person name="Xiao L."/>
            <person name="Yang G."/>
            <person name="Zhang L."/>
            <person name="Yang X."/>
            <person name="Zhao S."/>
            <person name="Ji Z."/>
            <person name="Zhou Q."/>
            <person name="Hu M."/>
            <person name="Wang Y."/>
            <person name="Chen M."/>
            <person name="Xu Y."/>
            <person name="Jin H."/>
            <person name="Xiao X."/>
            <person name="Hu G."/>
            <person name="Bao F."/>
            <person name="Hu Y."/>
            <person name="Wan P."/>
            <person name="Li L."/>
            <person name="Deng X."/>
            <person name="Kuang T."/>
            <person name="Xiang C."/>
            <person name="Zhu J.K."/>
            <person name="Oliver M.J."/>
            <person name="He Y."/>
        </authorList>
    </citation>
    <scope>NUCLEOTIDE SEQUENCE [LARGE SCALE GENOMIC DNA]</scope>
    <source>
        <strain evidence="2">cv. XS01</strain>
    </source>
</reference>
<name>A0A2Z6ZY66_9LAMI</name>
<gene>
    <name evidence="1" type="ORF">F511_47223</name>
</gene>
<dbReference type="EMBL" id="KV197330">
    <property type="protein sequence ID" value="KZT75753.1"/>
    <property type="molecule type" value="Genomic_DNA"/>
</dbReference>
<sequence length="95" mass="10325">MHVDGGWKMGGITRAARASRACWSSEKRRLAAWLLHAGRTLSSDVAPLRRAGARGRASRLAPRRTLPPRFFVVVVPPAGRRSGEVSGNVVTADFF</sequence>
<evidence type="ECO:0000313" key="2">
    <source>
        <dbReference type="Proteomes" id="UP000250235"/>
    </source>
</evidence>
<dbReference type="AlphaFoldDB" id="A0A2Z6ZY66"/>